<comment type="similarity">
    <text evidence="1 8">Belongs to the SELO family.</text>
</comment>
<feature type="binding site" evidence="8">
    <location>
        <position position="263"/>
    </location>
    <ligand>
        <name>ATP</name>
        <dbReference type="ChEBI" id="CHEBI:30616"/>
    </ligand>
</feature>
<evidence type="ECO:0000256" key="3">
    <source>
        <dbReference type="ARBA" id="ARBA00022695"/>
    </source>
</evidence>
<evidence type="ECO:0000256" key="1">
    <source>
        <dbReference type="ARBA" id="ARBA00009747"/>
    </source>
</evidence>
<comment type="catalytic activity">
    <reaction evidence="8">
        <text>L-seryl-[protein] + ATP = 3-O-(5'-adenylyl)-L-seryl-[protein] + diphosphate</text>
        <dbReference type="Rhea" id="RHEA:58120"/>
        <dbReference type="Rhea" id="RHEA-COMP:9863"/>
        <dbReference type="Rhea" id="RHEA-COMP:15073"/>
        <dbReference type="ChEBI" id="CHEBI:29999"/>
        <dbReference type="ChEBI" id="CHEBI:30616"/>
        <dbReference type="ChEBI" id="CHEBI:33019"/>
        <dbReference type="ChEBI" id="CHEBI:142516"/>
        <dbReference type="EC" id="2.7.7.108"/>
    </reaction>
</comment>
<feature type="binding site" evidence="8">
    <location>
        <position position="94"/>
    </location>
    <ligand>
        <name>ATP</name>
        <dbReference type="ChEBI" id="CHEBI:30616"/>
    </ligand>
</feature>
<dbReference type="EC" id="2.7.7.-" evidence="8"/>
<feature type="binding site" evidence="8">
    <location>
        <position position="91"/>
    </location>
    <ligand>
        <name>ATP</name>
        <dbReference type="ChEBI" id="CHEBI:30616"/>
    </ligand>
</feature>
<dbReference type="PANTHER" id="PTHR32057">
    <property type="entry name" value="PROTEIN ADENYLYLTRANSFERASE SELO, MITOCHONDRIAL"/>
    <property type="match status" value="1"/>
</dbReference>
<dbReference type="AlphaFoldDB" id="A0A330M661"/>
<proteinExistence type="inferred from homology"/>
<keyword evidence="3 8" id="KW-0548">Nucleotidyltransferase</keyword>
<evidence type="ECO:0000313" key="9">
    <source>
        <dbReference type="EMBL" id="SQH78219.1"/>
    </source>
</evidence>
<feature type="binding site" evidence="8">
    <location>
        <position position="184"/>
    </location>
    <ligand>
        <name>ATP</name>
        <dbReference type="ChEBI" id="CHEBI:30616"/>
    </ligand>
</feature>
<feature type="active site" description="Proton acceptor" evidence="8">
    <location>
        <position position="253"/>
    </location>
</feature>
<reference evidence="10" key="1">
    <citation type="submission" date="2018-06" db="EMBL/GenBank/DDBJ databases">
        <authorList>
            <person name="Cea G.-C."/>
            <person name="William W."/>
        </authorList>
    </citation>
    <scope>NUCLEOTIDE SEQUENCE [LARGE SCALE GENOMIC DNA]</scope>
    <source>
        <strain evidence="10">DB21MT-2</strain>
    </source>
</reference>
<dbReference type="Pfam" id="PF02696">
    <property type="entry name" value="SelO"/>
    <property type="match status" value="1"/>
</dbReference>
<evidence type="ECO:0000313" key="10">
    <source>
        <dbReference type="Proteomes" id="UP000250123"/>
    </source>
</evidence>
<accession>A0A330M661</accession>
<feature type="binding site" evidence="8">
    <location>
        <position position="263"/>
    </location>
    <ligand>
        <name>Mg(2+)</name>
        <dbReference type="ChEBI" id="CHEBI:18420"/>
    </ligand>
</feature>
<keyword evidence="6 8" id="KW-0067">ATP-binding</keyword>
<comment type="catalytic activity">
    <reaction evidence="8">
        <text>L-threonyl-[protein] + ATP = 3-O-(5'-adenylyl)-L-threonyl-[protein] + diphosphate</text>
        <dbReference type="Rhea" id="RHEA:54292"/>
        <dbReference type="Rhea" id="RHEA-COMP:11060"/>
        <dbReference type="Rhea" id="RHEA-COMP:13847"/>
        <dbReference type="ChEBI" id="CHEBI:30013"/>
        <dbReference type="ChEBI" id="CHEBI:30616"/>
        <dbReference type="ChEBI" id="CHEBI:33019"/>
        <dbReference type="ChEBI" id="CHEBI:138113"/>
        <dbReference type="EC" id="2.7.7.108"/>
    </reaction>
</comment>
<keyword evidence="4 8" id="KW-0479">Metal-binding</keyword>
<gene>
    <name evidence="8" type="primary">ydiU</name>
    <name evidence="8" type="synonym">selO</name>
    <name evidence="9" type="ORF">SHEWBE_4259</name>
</gene>
<feature type="binding site" evidence="8">
    <location>
        <position position="177"/>
    </location>
    <ligand>
        <name>ATP</name>
        <dbReference type="ChEBI" id="CHEBI:30616"/>
    </ligand>
</feature>
<keyword evidence="7 8" id="KW-0460">Magnesium</keyword>
<comment type="catalytic activity">
    <reaction evidence="8">
        <text>L-histidyl-[protein] + UTP = N(tele)-(5'-uridylyl)-L-histidyl-[protein] + diphosphate</text>
        <dbReference type="Rhea" id="RHEA:83891"/>
        <dbReference type="Rhea" id="RHEA-COMP:9745"/>
        <dbReference type="Rhea" id="RHEA-COMP:20239"/>
        <dbReference type="ChEBI" id="CHEBI:29979"/>
        <dbReference type="ChEBI" id="CHEBI:33019"/>
        <dbReference type="ChEBI" id="CHEBI:46398"/>
        <dbReference type="ChEBI" id="CHEBI:233474"/>
    </reaction>
</comment>
<dbReference type="KEGG" id="sbk:SHEWBE_4259"/>
<feature type="binding site" evidence="8">
    <location>
        <position position="127"/>
    </location>
    <ligand>
        <name>ATP</name>
        <dbReference type="ChEBI" id="CHEBI:30616"/>
    </ligand>
</feature>
<comment type="catalytic activity">
    <reaction evidence="8">
        <text>L-tyrosyl-[protein] + ATP = O-(5'-adenylyl)-L-tyrosyl-[protein] + diphosphate</text>
        <dbReference type="Rhea" id="RHEA:54288"/>
        <dbReference type="Rhea" id="RHEA-COMP:10136"/>
        <dbReference type="Rhea" id="RHEA-COMP:13846"/>
        <dbReference type="ChEBI" id="CHEBI:30616"/>
        <dbReference type="ChEBI" id="CHEBI:33019"/>
        <dbReference type="ChEBI" id="CHEBI:46858"/>
        <dbReference type="ChEBI" id="CHEBI:83624"/>
        <dbReference type="EC" id="2.7.7.108"/>
    </reaction>
</comment>
<dbReference type="InterPro" id="IPR003846">
    <property type="entry name" value="SelO"/>
</dbReference>
<keyword evidence="5 8" id="KW-0547">Nucleotide-binding</keyword>
<dbReference type="NCBIfam" id="NF000658">
    <property type="entry name" value="PRK00029.1"/>
    <property type="match status" value="1"/>
</dbReference>
<evidence type="ECO:0000256" key="2">
    <source>
        <dbReference type="ARBA" id="ARBA00022679"/>
    </source>
</evidence>
<comment type="cofactor">
    <cofactor evidence="8">
        <name>Mg(2+)</name>
        <dbReference type="ChEBI" id="CHEBI:18420"/>
    </cofactor>
    <cofactor evidence="8">
        <name>Mn(2+)</name>
        <dbReference type="ChEBI" id="CHEBI:29035"/>
    </cofactor>
</comment>
<dbReference type="OrthoDB" id="9776281at2"/>
<dbReference type="EC" id="2.7.7.108" evidence="8"/>
<evidence type="ECO:0000256" key="4">
    <source>
        <dbReference type="ARBA" id="ARBA00022723"/>
    </source>
</evidence>
<dbReference type="GO" id="GO:0030145">
    <property type="term" value="F:manganese ion binding"/>
    <property type="evidence" value="ECO:0007669"/>
    <property type="project" value="UniProtKB-UniRule"/>
</dbReference>
<dbReference type="GO" id="GO:0070733">
    <property type="term" value="F:AMPylase activity"/>
    <property type="evidence" value="ECO:0007669"/>
    <property type="project" value="UniProtKB-EC"/>
</dbReference>
<feature type="binding site" evidence="8">
    <location>
        <position position="126"/>
    </location>
    <ligand>
        <name>ATP</name>
        <dbReference type="ChEBI" id="CHEBI:30616"/>
    </ligand>
</feature>
<dbReference type="Proteomes" id="UP000250123">
    <property type="component" value="Chromosome SHEWBE"/>
</dbReference>
<dbReference type="GO" id="GO:0005524">
    <property type="term" value="F:ATP binding"/>
    <property type="evidence" value="ECO:0007669"/>
    <property type="project" value="UniProtKB-UniRule"/>
</dbReference>
<dbReference type="EMBL" id="LS483452">
    <property type="protein sequence ID" value="SQH78219.1"/>
    <property type="molecule type" value="Genomic_DNA"/>
</dbReference>
<comment type="function">
    <text evidence="8">Nucleotidyltransferase involved in the post-translational modification of proteins. It can catalyze the addition of adenosine monophosphate (AMP) or uridine monophosphate (UMP) to a protein, resulting in modifications known as AMPylation and UMPylation.</text>
</comment>
<comment type="catalytic activity">
    <reaction evidence="8">
        <text>L-seryl-[protein] + UTP = O-(5'-uridylyl)-L-seryl-[protein] + diphosphate</text>
        <dbReference type="Rhea" id="RHEA:64604"/>
        <dbReference type="Rhea" id="RHEA-COMP:9863"/>
        <dbReference type="Rhea" id="RHEA-COMP:16635"/>
        <dbReference type="ChEBI" id="CHEBI:29999"/>
        <dbReference type="ChEBI" id="CHEBI:33019"/>
        <dbReference type="ChEBI" id="CHEBI:46398"/>
        <dbReference type="ChEBI" id="CHEBI:156051"/>
    </reaction>
</comment>
<name>A0A330M661_9GAMM</name>
<evidence type="ECO:0000256" key="5">
    <source>
        <dbReference type="ARBA" id="ARBA00022741"/>
    </source>
</evidence>
<feature type="binding site" evidence="8">
    <location>
        <position position="93"/>
    </location>
    <ligand>
        <name>ATP</name>
        <dbReference type="ChEBI" id="CHEBI:30616"/>
    </ligand>
</feature>
<keyword evidence="2 8" id="KW-0808">Transferase</keyword>
<dbReference type="PANTHER" id="PTHR32057:SF14">
    <property type="entry name" value="PROTEIN ADENYLYLTRANSFERASE SELO, MITOCHONDRIAL"/>
    <property type="match status" value="1"/>
</dbReference>
<comment type="catalytic activity">
    <reaction evidence="8">
        <text>L-tyrosyl-[protein] + UTP = O-(5'-uridylyl)-L-tyrosyl-[protein] + diphosphate</text>
        <dbReference type="Rhea" id="RHEA:83887"/>
        <dbReference type="Rhea" id="RHEA-COMP:10136"/>
        <dbReference type="Rhea" id="RHEA-COMP:20238"/>
        <dbReference type="ChEBI" id="CHEBI:33019"/>
        <dbReference type="ChEBI" id="CHEBI:46398"/>
        <dbReference type="ChEBI" id="CHEBI:46858"/>
        <dbReference type="ChEBI" id="CHEBI:90602"/>
    </reaction>
</comment>
<feature type="binding site" evidence="8">
    <location>
        <position position="254"/>
    </location>
    <ligand>
        <name>Mg(2+)</name>
        <dbReference type="ChEBI" id="CHEBI:18420"/>
    </ligand>
</feature>
<dbReference type="HAMAP" id="MF_00692">
    <property type="entry name" value="SelO"/>
    <property type="match status" value="1"/>
</dbReference>
<organism evidence="9 10">
    <name type="scientific">Shewanella benthica</name>
    <dbReference type="NCBI Taxonomy" id="43661"/>
    <lineage>
        <taxon>Bacteria</taxon>
        <taxon>Pseudomonadati</taxon>
        <taxon>Pseudomonadota</taxon>
        <taxon>Gammaproteobacteria</taxon>
        <taxon>Alteromonadales</taxon>
        <taxon>Shewanellaceae</taxon>
        <taxon>Shewanella</taxon>
    </lineage>
</organism>
<evidence type="ECO:0000256" key="7">
    <source>
        <dbReference type="ARBA" id="ARBA00022842"/>
    </source>
</evidence>
<evidence type="ECO:0000256" key="8">
    <source>
        <dbReference type="HAMAP-Rule" id="MF_00692"/>
    </source>
</evidence>
<feature type="binding site" evidence="8">
    <location>
        <position position="114"/>
    </location>
    <ligand>
        <name>ATP</name>
        <dbReference type="ChEBI" id="CHEBI:30616"/>
    </ligand>
</feature>
<dbReference type="RefSeq" id="WP_112353831.1">
    <property type="nucleotide sequence ID" value="NZ_LS483452.1"/>
</dbReference>
<evidence type="ECO:0000256" key="6">
    <source>
        <dbReference type="ARBA" id="ARBA00022840"/>
    </source>
</evidence>
<sequence>MSSVKIDLGLTFDNSYAENLEGFYAACPGAKAPSAELVKLNASLASSIGLSNANPAQLAEVFSGSQAPIGASPLAQVYAGHQFGGFSPQLGDGRALLLGEVLDKDGKRVDIQLKGSGRTPFSRGGDGKAVLGAVLREYILSEAMYALNIPTTRALAVVTTGEQIMRTQLLPGAVLTRVASSHIRVGTFQFFSSRGEQDKVKQLADYAIERHYPGLKSSQQIYLDFLCAVCDKQAELVARWLLVGFVHGVMNTDNMTISGETIDYGPCAFMDDYDPKAVFSSIDRDGRYAYNNQPVLAQWNLARLAETLLPLISDDEEEAVAKATEAVTKFWDVYQGYWLAGMRKKLAISTEEEGDLALCEQLLESMSGQEVDFSQLFRQLANDLETSSLESTSCESDKLFNDAAKFIQWKKLWMARLCRDDQAREKALSETPSQEKRSLPDRVAMMNAVNPVYIPRNHQVEHAIAAAEQRADFQPFENLLRVLEHPYTPQAGAEEYAKAAPESFGSYTTFCGT</sequence>
<dbReference type="GO" id="GO:0000287">
    <property type="term" value="F:magnesium ion binding"/>
    <property type="evidence" value="ECO:0007669"/>
    <property type="project" value="UniProtKB-UniRule"/>
</dbReference>
<protein>
    <recommendedName>
        <fullName evidence="8">Protein nucleotidyltransferase YdiU</fullName>
        <ecNumber evidence="8">2.7.7.-</ecNumber>
    </recommendedName>
    <alternativeName>
        <fullName evidence="8">Protein adenylyltransferase YdiU</fullName>
        <ecNumber evidence="8">2.7.7.108</ecNumber>
    </alternativeName>
    <alternativeName>
        <fullName evidence="8">Protein uridylyltransferase YdiU</fullName>
        <ecNumber evidence="8">2.7.7.-</ecNumber>
    </alternativeName>
</protein>
<keyword evidence="8" id="KW-0464">Manganese</keyword>